<dbReference type="EMBL" id="AWWV01011605">
    <property type="protein sequence ID" value="OMO71467.1"/>
    <property type="molecule type" value="Genomic_DNA"/>
</dbReference>
<accession>A0A1R3HM06</accession>
<dbReference type="Proteomes" id="UP000188268">
    <property type="component" value="Unassembled WGS sequence"/>
</dbReference>
<evidence type="ECO:0000313" key="1">
    <source>
        <dbReference type="EMBL" id="OMO71467.1"/>
    </source>
</evidence>
<gene>
    <name evidence="1" type="ORF">CCACVL1_18212</name>
</gene>
<sequence length="130" mass="14374">MARNIQRKEADTERVKPGEALIQAQASDPRSHLLLTVLSGEIVRACFWQGQFDLLPVQFIRDLGKKPIIIVAGTIVKEYSVRSTIKGRPGEAAVNGETGWGEDELTSGHFDFRLGGFGSSLLYKEETEEV</sequence>
<proteinExistence type="predicted"/>
<dbReference type="Gramene" id="OMO71467">
    <property type="protein sequence ID" value="OMO71467"/>
    <property type="gene ID" value="CCACVL1_18212"/>
</dbReference>
<keyword evidence="2" id="KW-1185">Reference proteome</keyword>
<organism evidence="1 2">
    <name type="scientific">Corchorus capsularis</name>
    <name type="common">Jute</name>
    <dbReference type="NCBI Taxonomy" id="210143"/>
    <lineage>
        <taxon>Eukaryota</taxon>
        <taxon>Viridiplantae</taxon>
        <taxon>Streptophyta</taxon>
        <taxon>Embryophyta</taxon>
        <taxon>Tracheophyta</taxon>
        <taxon>Spermatophyta</taxon>
        <taxon>Magnoliopsida</taxon>
        <taxon>eudicotyledons</taxon>
        <taxon>Gunneridae</taxon>
        <taxon>Pentapetalae</taxon>
        <taxon>rosids</taxon>
        <taxon>malvids</taxon>
        <taxon>Malvales</taxon>
        <taxon>Malvaceae</taxon>
        <taxon>Grewioideae</taxon>
        <taxon>Apeibeae</taxon>
        <taxon>Corchorus</taxon>
    </lineage>
</organism>
<dbReference type="AlphaFoldDB" id="A0A1R3HM06"/>
<protein>
    <submittedName>
        <fullName evidence="1">Uncharacterized protein</fullName>
    </submittedName>
</protein>
<comment type="caution">
    <text evidence="1">The sequence shown here is derived from an EMBL/GenBank/DDBJ whole genome shotgun (WGS) entry which is preliminary data.</text>
</comment>
<evidence type="ECO:0000313" key="2">
    <source>
        <dbReference type="Proteomes" id="UP000188268"/>
    </source>
</evidence>
<name>A0A1R3HM06_COCAP</name>
<reference evidence="1 2" key="1">
    <citation type="submission" date="2013-09" db="EMBL/GenBank/DDBJ databases">
        <title>Corchorus capsularis genome sequencing.</title>
        <authorList>
            <person name="Alam M."/>
            <person name="Haque M.S."/>
            <person name="Islam M.S."/>
            <person name="Emdad E.M."/>
            <person name="Islam M.M."/>
            <person name="Ahmed B."/>
            <person name="Halim A."/>
            <person name="Hossen Q.M.M."/>
            <person name="Hossain M.Z."/>
            <person name="Ahmed R."/>
            <person name="Khan M.M."/>
            <person name="Islam R."/>
            <person name="Rashid M.M."/>
            <person name="Khan S.A."/>
            <person name="Rahman M.S."/>
            <person name="Alam M."/>
        </authorList>
    </citation>
    <scope>NUCLEOTIDE SEQUENCE [LARGE SCALE GENOMIC DNA]</scope>
    <source>
        <strain evidence="2">cv. CVL-1</strain>
        <tissue evidence="1">Whole seedling</tissue>
    </source>
</reference>